<dbReference type="AlphaFoldDB" id="F8KX26"/>
<dbReference type="HOGENOM" id="CLU_314700_0_0_0"/>
<proteinExistence type="predicted"/>
<dbReference type="EMBL" id="FR872580">
    <property type="protein sequence ID" value="CCB85493.1"/>
    <property type="molecule type" value="Genomic_DNA"/>
</dbReference>
<dbReference type="Proteomes" id="UP000000495">
    <property type="component" value="Chromosome"/>
</dbReference>
<name>F8KX26_PARAV</name>
<evidence type="ECO:0000313" key="4">
    <source>
        <dbReference type="Proteomes" id="UP000000495"/>
    </source>
</evidence>
<evidence type="ECO:0000256" key="1">
    <source>
        <dbReference type="SAM" id="Coils"/>
    </source>
</evidence>
<dbReference type="SUPFAM" id="SSF52540">
    <property type="entry name" value="P-loop containing nucleoside triphosphate hydrolases"/>
    <property type="match status" value="1"/>
</dbReference>
<dbReference type="STRING" id="765952.PUV_05430"/>
<reference evidence="3 4" key="2">
    <citation type="journal article" date="2011" name="Mol. Biol. Evol.">
        <title>Unity in variety--the pan-genome of the Chlamydiae.</title>
        <authorList>
            <person name="Collingro A."/>
            <person name="Tischler P."/>
            <person name="Weinmaier T."/>
            <person name="Penz T."/>
            <person name="Heinz E."/>
            <person name="Brunham R.C."/>
            <person name="Read T.D."/>
            <person name="Bavoil P.M."/>
            <person name="Sachse K."/>
            <person name="Kahane S."/>
            <person name="Friedman M.G."/>
            <person name="Rattei T."/>
            <person name="Myers G.S."/>
            <person name="Horn M."/>
        </authorList>
    </citation>
    <scope>NUCLEOTIDE SEQUENCE [LARGE SCALE GENOMIC DNA]</scope>
    <source>
        <strain evidence="4">UV7</strain>
    </source>
</reference>
<dbReference type="eggNOG" id="COG0433">
    <property type="taxonomic scope" value="Bacteria"/>
</dbReference>
<dbReference type="InterPro" id="IPR027417">
    <property type="entry name" value="P-loop_NTPase"/>
</dbReference>
<feature type="region of interest" description="Disordered" evidence="2">
    <location>
        <begin position="136"/>
        <end position="158"/>
    </location>
</feature>
<keyword evidence="4" id="KW-1185">Reference proteome</keyword>
<gene>
    <name evidence="3" type="ordered locus">PUV_05430</name>
</gene>
<feature type="coiled-coil region" evidence="1">
    <location>
        <begin position="43"/>
        <end position="70"/>
    </location>
</feature>
<accession>F8KX26</accession>
<protein>
    <submittedName>
        <fullName evidence="3">Uncharacterized protein</fullName>
    </submittedName>
</protein>
<keyword evidence="1" id="KW-0175">Coiled coil</keyword>
<organism evidence="3 4">
    <name type="scientific">Parachlamydia acanthamoebae (strain UV7)</name>
    <dbReference type="NCBI Taxonomy" id="765952"/>
    <lineage>
        <taxon>Bacteria</taxon>
        <taxon>Pseudomonadati</taxon>
        <taxon>Chlamydiota</taxon>
        <taxon>Chlamydiia</taxon>
        <taxon>Parachlamydiales</taxon>
        <taxon>Parachlamydiaceae</taxon>
        <taxon>Parachlamydia</taxon>
    </lineage>
</organism>
<dbReference type="Gene3D" id="3.40.50.300">
    <property type="entry name" value="P-loop containing nucleotide triphosphate hydrolases"/>
    <property type="match status" value="1"/>
</dbReference>
<evidence type="ECO:0000256" key="2">
    <source>
        <dbReference type="SAM" id="MobiDB-lite"/>
    </source>
</evidence>
<evidence type="ECO:0000313" key="3">
    <source>
        <dbReference type="EMBL" id="CCB85493.1"/>
    </source>
</evidence>
<reference key="1">
    <citation type="journal article" date="2011" name="Mol. Biol. Evol.">
        <title>Unity in variety -- the pan-genome of the Chlamydiae.</title>
        <authorList>
            <person name="Collingro A."/>
            <person name="Tischler P."/>
            <person name="Weinmaier T."/>
            <person name="Penz T."/>
            <person name="Heinz E."/>
            <person name="Brunham R.C."/>
            <person name="Read T.D."/>
            <person name="Bavoil P.M."/>
            <person name="Sachse K."/>
            <person name="Kahane S."/>
            <person name="Friedman M.G."/>
            <person name="Rattei T."/>
            <person name="Myers G.S.A."/>
            <person name="Horn M."/>
        </authorList>
    </citation>
    <scope>NUCLEOTIDE SEQUENCE</scope>
    <source>
        <strain>UV7</strain>
    </source>
</reference>
<dbReference type="OrthoDB" id="9255830at2"/>
<feature type="compositionally biased region" description="Low complexity" evidence="2">
    <location>
        <begin position="147"/>
        <end position="157"/>
    </location>
</feature>
<dbReference type="KEGG" id="puv:PUV_05430"/>
<sequence>MNNSIDSLHTSVNEYVKLTKFLSIQSLFGQGIANYEGKLKYCAEQIFRRIEEVRQEKKKYSELSAFLEKIVSSPSQINEKYKKELILIFIRAISPDSFIQKASKSDDLLKFFITIHNERSDEILSKNNLDGNINACESSSDLKSQPPRRLLPLPSRSPSEESKRIYFIKKLIDEDNKDTQLFSLRTKPLHFTGIVQSKFPSLLQLCSKMITKIIKKDCIVCQDATHSIISAIKSMVSHNGISKPIKSEGADSSNKKLEVGINKFVELAEEIKNFSGDRLLELGKGDYLRAVLESLERIFSRVLTPRVKRISSPHVIVVGESGVGKSTFIGYLLKAKIIFKSEDGKAMYESEQTDQFPEIGHQNSKTKGIAVFGSYIDTGGLFDTEGPSAEICNSMAVYLASQLYPLNRLVYMFDSAVFNNRARGFFDLIDRLRRILRDATSFEALSSILFVVNDPAYTYQKSKKKIIVDIKHEIKTLKKRLIKSGFSYSQLKEFNKDDAAQEDQKRFIEDNPEVPEIYEKITILKMILTIDNIEVLDLKSDISRQRVEKKLIAISSPPLPLNMENYVMGGFQKFKVILRDTANYFNSLFVRREQLTFQIKQNCLDLSKLERLIHCNVMIKDSNSKSCVQDNILEIRDIMNEHKKESNEWMDRLKETRVYLAILKHQREEVVKDETLIFWKNASYRDIYPPIFLYWLTPTREFKQEVCEFVQDIKYCHPNNDESLGKFIEKKKDGAIQIIYKPCGSFPKKIYQKDPSQYAQIEFFIKKKDHPLTLNRLLRIDWLINQFNFSEKYCERRIKHLQDINLKYQACEDQRLKSKENIESCVRKITDIKTNNCGLQNELKMISSKLSLRREWLCLVGKIIKAMKLNEKENQDENKIFNEFLNYVLKDRGIQDIRYEELMHGVHSNFETLKTKVFRGLFDAFKTYL</sequence>